<feature type="compositionally biased region" description="Low complexity" evidence="1">
    <location>
        <begin position="7"/>
        <end position="28"/>
    </location>
</feature>
<gene>
    <name evidence="2" type="ORF">ColLi_12176</name>
</gene>
<proteinExistence type="predicted"/>
<dbReference type="Proteomes" id="UP001055172">
    <property type="component" value="Unassembled WGS sequence"/>
</dbReference>
<dbReference type="AlphaFoldDB" id="A0AA37LZD2"/>
<protein>
    <submittedName>
        <fullName evidence="2">Uncharacterized protein</fullName>
    </submittedName>
</protein>
<name>A0AA37LZD2_9PEZI</name>
<accession>A0AA37LZD2</accession>
<evidence type="ECO:0000256" key="1">
    <source>
        <dbReference type="SAM" id="MobiDB-lite"/>
    </source>
</evidence>
<evidence type="ECO:0000313" key="3">
    <source>
        <dbReference type="Proteomes" id="UP001055172"/>
    </source>
</evidence>
<reference evidence="2 3" key="1">
    <citation type="submission" date="2021-07" db="EMBL/GenBank/DDBJ databases">
        <title>Genome data of Colletotrichum spaethianum.</title>
        <authorList>
            <person name="Utami Y.D."/>
            <person name="Hiruma K."/>
        </authorList>
    </citation>
    <scope>NUCLEOTIDE SEQUENCE [LARGE SCALE GENOMIC DNA]</scope>
    <source>
        <strain evidence="2 3">MAFF 242679</strain>
    </source>
</reference>
<organism evidence="2 3">
    <name type="scientific">Colletotrichum liriopes</name>
    <dbReference type="NCBI Taxonomy" id="708192"/>
    <lineage>
        <taxon>Eukaryota</taxon>
        <taxon>Fungi</taxon>
        <taxon>Dikarya</taxon>
        <taxon>Ascomycota</taxon>
        <taxon>Pezizomycotina</taxon>
        <taxon>Sordariomycetes</taxon>
        <taxon>Hypocreomycetidae</taxon>
        <taxon>Glomerellales</taxon>
        <taxon>Glomerellaceae</taxon>
        <taxon>Colletotrichum</taxon>
        <taxon>Colletotrichum spaethianum species complex</taxon>
    </lineage>
</organism>
<sequence length="133" mass="14245">MPTNPLSGAAASGSSNNNSNSNSNNNNNIIPSEGGMNDLINQYPLRAFPTTGVVNPWVRDNVPAGPSLGATALAHHIDTHATRLGAALTAQGSAPDPRRLRFLRKLQRLRDSWPRAEWYPAAFAPNLPPPRTS</sequence>
<keyword evidence="3" id="KW-1185">Reference proteome</keyword>
<comment type="caution">
    <text evidence="2">The sequence shown here is derived from an EMBL/GenBank/DDBJ whole genome shotgun (WGS) entry which is preliminary data.</text>
</comment>
<feature type="region of interest" description="Disordered" evidence="1">
    <location>
        <begin position="1"/>
        <end position="36"/>
    </location>
</feature>
<evidence type="ECO:0000313" key="2">
    <source>
        <dbReference type="EMBL" id="GJC89338.1"/>
    </source>
</evidence>
<dbReference type="EMBL" id="BPPX01000040">
    <property type="protein sequence ID" value="GJC89338.1"/>
    <property type="molecule type" value="Genomic_DNA"/>
</dbReference>